<dbReference type="InterPro" id="IPR022764">
    <property type="entry name" value="Peptidase_S54_rhomboid_dom"/>
</dbReference>
<reference evidence="7 8" key="1">
    <citation type="journal article" date="2015" name="Stand. Genomic Sci.">
        <title>Genomic Encyclopedia of Bacterial and Archaeal Type Strains, Phase III: the genomes of soil and plant-associated and newly described type strains.</title>
        <authorList>
            <person name="Whitman W.B."/>
            <person name="Woyke T."/>
            <person name="Klenk H.P."/>
            <person name="Zhou Y."/>
            <person name="Lilburn T.G."/>
            <person name="Beck B.J."/>
            <person name="De Vos P."/>
            <person name="Vandamme P."/>
            <person name="Eisen J.A."/>
            <person name="Garrity G."/>
            <person name="Hugenholtz P."/>
            <person name="Kyrpides N.C."/>
        </authorList>
    </citation>
    <scope>NUCLEOTIDE SEQUENCE [LARGE SCALE GENOMIC DNA]</scope>
    <source>
        <strain evidence="7 8">CGMCC 1.6858</strain>
    </source>
</reference>
<protein>
    <submittedName>
        <fullName evidence="7">Rhomboid family protein</fullName>
    </submittedName>
</protein>
<evidence type="ECO:0000313" key="8">
    <source>
        <dbReference type="Proteomes" id="UP000316905"/>
    </source>
</evidence>
<dbReference type="PANTHER" id="PTHR43731">
    <property type="entry name" value="RHOMBOID PROTEASE"/>
    <property type="match status" value="1"/>
</dbReference>
<keyword evidence="3 5" id="KW-1133">Transmembrane helix</keyword>
<name>A0A562Q750_9PSED</name>
<dbReference type="InterPro" id="IPR050925">
    <property type="entry name" value="Rhomboid_protease_S54"/>
</dbReference>
<feature type="transmembrane region" description="Helical" evidence="5">
    <location>
        <begin position="54"/>
        <end position="77"/>
    </location>
</feature>
<evidence type="ECO:0000256" key="1">
    <source>
        <dbReference type="ARBA" id="ARBA00004141"/>
    </source>
</evidence>
<evidence type="ECO:0000256" key="2">
    <source>
        <dbReference type="ARBA" id="ARBA00022692"/>
    </source>
</evidence>
<proteinExistence type="predicted"/>
<dbReference type="SUPFAM" id="SSF144091">
    <property type="entry name" value="Rhomboid-like"/>
    <property type="match status" value="1"/>
</dbReference>
<feature type="domain" description="Peptidase S54 rhomboid" evidence="6">
    <location>
        <begin position="49"/>
        <end position="179"/>
    </location>
</feature>
<dbReference type="Pfam" id="PF01694">
    <property type="entry name" value="Rhomboid"/>
    <property type="match status" value="1"/>
</dbReference>
<feature type="transmembrane region" description="Helical" evidence="5">
    <location>
        <begin position="84"/>
        <end position="103"/>
    </location>
</feature>
<evidence type="ECO:0000256" key="4">
    <source>
        <dbReference type="ARBA" id="ARBA00023136"/>
    </source>
</evidence>
<evidence type="ECO:0000313" key="7">
    <source>
        <dbReference type="EMBL" id="TWI52567.1"/>
    </source>
</evidence>
<feature type="transmembrane region" description="Helical" evidence="5">
    <location>
        <begin position="12"/>
        <end position="34"/>
    </location>
</feature>
<dbReference type="Gene3D" id="1.20.1540.10">
    <property type="entry name" value="Rhomboid-like"/>
    <property type="match status" value="1"/>
</dbReference>
<organism evidence="7 8">
    <name type="scientific">Pseudomonas duriflava</name>
    <dbReference type="NCBI Taxonomy" id="459528"/>
    <lineage>
        <taxon>Bacteria</taxon>
        <taxon>Pseudomonadati</taxon>
        <taxon>Pseudomonadota</taxon>
        <taxon>Gammaproteobacteria</taxon>
        <taxon>Pseudomonadales</taxon>
        <taxon>Pseudomonadaceae</taxon>
        <taxon>Pseudomonas</taxon>
    </lineage>
</organism>
<dbReference type="GO" id="GO:0004252">
    <property type="term" value="F:serine-type endopeptidase activity"/>
    <property type="evidence" value="ECO:0007669"/>
    <property type="project" value="InterPro"/>
</dbReference>
<dbReference type="EMBL" id="VLKY01000011">
    <property type="protein sequence ID" value="TWI52567.1"/>
    <property type="molecule type" value="Genomic_DNA"/>
</dbReference>
<dbReference type="GO" id="GO:0016020">
    <property type="term" value="C:membrane"/>
    <property type="evidence" value="ECO:0007669"/>
    <property type="project" value="UniProtKB-SubCell"/>
</dbReference>
<evidence type="ECO:0000256" key="3">
    <source>
        <dbReference type="ARBA" id="ARBA00022989"/>
    </source>
</evidence>
<accession>A0A562Q750</accession>
<keyword evidence="4 5" id="KW-0472">Membrane</keyword>
<evidence type="ECO:0000256" key="5">
    <source>
        <dbReference type="SAM" id="Phobius"/>
    </source>
</evidence>
<sequence>MSLRLVKRFQVIAALAAVMVGVQLVNMLTANSLLYHGIIPRTTYGLQGIVFAPFLHGSVGHLVSNLPAFVVLSWLVSSEGLGRYVRVFILIAGLGGFLVWLVGRPSIHVGASGLIFGLWTYVLTRAWFQRSLLSLLIAAIALAAYGGLIFGFLPVPGVSFESHIMGAIAGMLASWLMHSRRLVSGSA</sequence>
<dbReference type="AlphaFoldDB" id="A0A562Q750"/>
<comment type="caution">
    <text evidence="7">The sequence shown here is derived from an EMBL/GenBank/DDBJ whole genome shotgun (WGS) entry which is preliminary data.</text>
</comment>
<feature type="transmembrane region" description="Helical" evidence="5">
    <location>
        <begin position="109"/>
        <end position="128"/>
    </location>
</feature>
<feature type="transmembrane region" description="Helical" evidence="5">
    <location>
        <begin position="135"/>
        <end position="154"/>
    </location>
</feature>
<gene>
    <name evidence="7" type="ORF">IQ22_03337</name>
</gene>
<evidence type="ECO:0000259" key="6">
    <source>
        <dbReference type="Pfam" id="PF01694"/>
    </source>
</evidence>
<dbReference type="PANTHER" id="PTHR43731:SF9">
    <property type="entry name" value="SLR1461 PROTEIN"/>
    <property type="match status" value="1"/>
</dbReference>
<dbReference type="InterPro" id="IPR035952">
    <property type="entry name" value="Rhomboid-like_sf"/>
</dbReference>
<keyword evidence="8" id="KW-1185">Reference proteome</keyword>
<keyword evidence="2 5" id="KW-0812">Transmembrane</keyword>
<comment type="subcellular location">
    <subcellularLocation>
        <location evidence="1">Membrane</location>
        <topology evidence="1">Multi-pass membrane protein</topology>
    </subcellularLocation>
</comment>
<dbReference type="Proteomes" id="UP000316905">
    <property type="component" value="Unassembled WGS sequence"/>
</dbReference>